<gene>
    <name evidence="2" type="ORF">PPYR_15028</name>
</gene>
<feature type="region of interest" description="Disordered" evidence="1">
    <location>
        <begin position="1"/>
        <end position="21"/>
    </location>
</feature>
<reference evidence="2 3" key="1">
    <citation type="journal article" date="2018" name="Elife">
        <title>Firefly genomes illuminate parallel origins of bioluminescence in beetles.</title>
        <authorList>
            <person name="Fallon T.R."/>
            <person name="Lower S.E."/>
            <person name="Chang C.H."/>
            <person name="Bessho-Uehara M."/>
            <person name="Martin G.J."/>
            <person name="Bewick A.J."/>
            <person name="Behringer M."/>
            <person name="Debat H.J."/>
            <person name="Wong I."/>
            <person name="Day J.C."/>
            <person name="Suvorov A."/>
            <person name="Silva C.J."/>
            <person name="Stanger-Hall K.F."/>
            <person name="Hall D.W."/>
            <person name="Schmitz R.J."/>
            <person name="Nelson D.R."/>
            <person name="Lewis S.M."/>
            <person name="Shigenobu S."/>
            <person name="Bybee S.M."/>
            <person name="Larracuente A.M."/>
            <person name="Oba Y."/>
            <person name="Weng J.K."/>
        </authorList>
    </citation>
    <scope>NUCLEOTIDE SEQUENCE [LARGE SCALE GENOMIC DNA]</scope>
    <source>
        <strain evidence="2">1611_PpyrPB1</strain>
        <tissue evidence="2">Whole body</tissue>
    </source>
</reference>
<feature type="non-terminal residue" evidence="2">
    <location>
        <position position="1"/>
    </location>
</feature>
<comment type="caution">
    <text evidence="2">The sequence shown here is derived from an EMBL/GenBank/DDBJ whole genome shotgun (WGS) entry which is preliminary data.</text>
</comment>
<dbReference type="EMBL" id="VVIM01001121">
    <property type="protein sequence ID" value="KAB0790556.1"/>
    <property type="molecule type" value="Genomic_DNA"/>
</dbReference>
<evidence type="ECO:0000256" key="1">
    <source>
        <dbReference type="SAM" id="MobiDB-lite"/>
    </source>
</evidence>
<dbReference type="AlphaFoldDB" id="A0A5N3ZZS6"/>
<keyword evidence="3" id="KW-1185">Reference proteome</keyword>
<protein>
    <submittedName>
        <fullName evidence="2">Uncharacterized protein</fullName>
    </submittedName>
</protein>
<proteinExistence type="predicted"/>
<accession>A0A5N3ZZS6</accession>
<feature type="non-terminal residue" evidence="2">
    <location>
        <position position="219"/>
    </location>
</feature>
<organism evidence="2 3">
    <name type="scientific">Photinus pyralis</name>
    <name type="common">Common eastern firefly</name>
    <name type="synonym">Lampyris pyralis</name>
    <dbReference type="NCBI Taxonomy" id="7054"/>
    <lineage>
        <taxon>Eukaryota</taxon>
        <taxon>Metazoa</taxon>
        <taxon>Ecdysozoa</taxon>
        <taxon>Arthropoda</taxon>
        <taxon>Hexapoda</taxon>
        <taxon>Insecta</taxon>
        <taxon>Pterygota</taxon>
        <taxon>Neoptera</taxon>
        <taxon>Endopterygota</taxon>
        <taxon>Coleoptera</taxon>
        <taxon>Polyphaga</taxon>
        <taxon>Elateriformia</taxon>
        <taxon>Elateroidea</taxon>
        <taxon>Lampyridae</taxon>
        <taxon>Lampyrinae</taxon>
        <taxon>Photinus</taxon>
    </lineage>
</organism>
<evidence type="ECO:0000313" key="3">
    <source>
        <dbReference type="Proteomes" id="UP000327044"/>
    </source>
</evidence>
<name>A0A5N3ZZS6_PHOPY</name>
<dbReference type="PANTHER" id="PTHR34239:SF2">
    <property type="entry name" value="TRANSPOSABLE ELEMENT P TRANSPOSASE_THAP9 CONSERVED DOMAIN-CONTAINING PROTEIN"/>
    <property type="match status" value="1"/>
</dbReference>
<dbReference type="InParanoid" id="A0A5N3ZZS6"/>
<dbReference type="PANTHER" id="PTHR34239">
    <property type="entry name" value="APPLE DOMAIN-CONTAINING PROTEIN"/>
    <property type="match status" value="1"/>
</dbReference>
<sequence length="219" mass="24426">DSEQQENNPQPPIVQSEEAKGKSLSSEVLQILGDEPIIKTVLGPPIYEAVVPRWSNILQNGLSEENIQVLLQKHIIPENFKSLEVPQLNPEVKAALTAQILRRDERLVRKQQFVTASISAISQALTLMLAEEGGGNNVYMQYLSNAGRLLCHLHRLDTMTRKDLISINLNKDLKDTLSAAPTDNFLFGQALEERVKAAKNLEKSSEELKQVKPETAKKP</sequence>
<evidence type="ECO:0000313" key="2">
    <source>
        <dbReference type="EMBL" id="KAB0790556.1"/>
    </source>
</evidence>
<dbReference type="Proteomes" id="UP000327044">
    <property type="component" value="Unassembled WGS sequence"/>
</dbReference>